<dbReference type="AlphaFoldDB" id="A0A2P2IYC1"/>
<organism evidence="1">
    <name type="scientific">Rhizophora mucronata</name>
    <name type="common">Asiatic mangrove</name>
    <dbReference type="NCBI Taxonomy" id="61149"/>
    <lineage>
        <taxon>Eukaryota</taxon>
        <taxon>Viridiplantae</taxon>
        <taxon>Streptophyta</taxon>
        <taxon>Embryophyta</taxon>
        <taxon>Tracheophyta</taxon>
        <taxon>Spermatophyta</taxon>
        <taxon>Magnoliopsida</taxon>
        <taxon>eudicotyledons</taxon>
        <taxon>Gunneridae</taxon>
        <taxon>Pentapetalae</taxon>
        <taxon>rosids</taxon>
        <taxon>fabids</taxon>
        <taxon>Malpighiales</taxon>
        <taxon>Rhizophoraceae</taxon>
        <taxon>Rhizophora</taxon>
    </lineage>
</organism>
<accession>A0A2P2IYC1</accession>
<proteinExistence type="predicted"/>
<evidence type="ECO:0000313" key="1">
    <source>
        <dbReference type="EMBL" id="MBW86209.1"/>
    </source>
</evidence>
<sequence>MDLAHTDCRKCDIVYLVEDPEGVVIGSMEELV</sequence>
<name>A0A2P2IYC1_RHIMU</name>
<reference evidence="1" key="1">
    <citation type="submission" date="2018-02" db="EMBL/GenBank/DDBJ databases">
        <title>Rhizophora mucronata_Transcriptome.</title>
        <authorList>
            <person name="Meera S.P."/>
            <person name="Sreeshan A."/>
            <person name="Augustine A."/>
        </authorList>
    </citation>
    <scope>NUCLEOTIDE SEQUENCE</scope>
    <source>
        <tissue evidence="1">Leaf</tissue>
    </source>
</reference>
<protein>
    <submittedName>
        <fullName evidence="1">LYR motif-containing protein At3g19508</fullName>
    </submittedName>
</protein>
<dbReference type="EMBL" id="GGEC01005726">
    <property type="protein sequence ID" value="MBW86209.1"/>
    <property type="molecule type" value="Transcribed_RNA"/>
</dbReference>